<dbReference type="OrthoDB" id="9785951at2"/>
<dbReference type="InterPro" id="IPR024654">
    <property type="entry name" value="Calcineurin-like_PHP_lpxH"/>
</dbReference>
<accession>A0A2U2HHX5</accession>
<dbReference type="Gene3D" id="3.60.21.10">
    <property type="match status" value="1"/>
</dbReference>
<sequence length="159" mass="17043">MVRIGVISDTHAQLRHEATFFLQGSDYLIHAGDICDPGILDQLRAIAPLTVVMGNNDKGAWADRLKETEFLQIGATLIYVIHDIARLDIDPVAAGVHAVVAGHSHKPRVEERDGVLFVNPGSAGPRRFTLPIAVAQIIVDGGSLSARIVELAVAPSAKR</sequence>
<dbReference type="Pfam" id="PF12850">
    <property type="entry name" value="Metallophos_2"/>
    <property type="match status" value="1"/>
</dbReference>
<evidence type="ECO:0000313" key="5">
    <source>
        <dbReference type="Proteomes" id="UP000241421"/>
    </source>
</evidence>
<protein>
    <recommendedName>
        <fullName evidence="2">Phosphoesterase</fullName>
        <ecNumber evidence="2">3.1.4.-</ecNumber>
    </recommendedName>
</protein>
<dbReference type="GO" id="GO:0046872">
    <property type="term" value="F:metal ion binding"/>
    <property type="evidence" value="ECO:0007669"/>
    <property type="project" value="UniProtKB-KW"/>
</dbReference>
<name>A0A2U2HHX5_9BURK</name>
<keyword evidence="5" id="KW-1185">Reference proteome</keyword>
<evidence type="ECO:0000313" key="4">
    <source>
        <dbReference type="EMBL" id="PWF45527.1"/>
    </source>
</evidence>
<comment type="cofactor">
    <cofactor evidence="2">
        <name>a divalent metal cation</name>
        <dbReference type="ChEBI" id="CHEBI:60240"/>
    </cofactor>
</comment>
<dbReference type="PANTHER" id="PTHR11124">
    <property type="entry name" value="VACUOLAR SORTING PROTEIN VPS29"/>
    <property type="match status" value="1"/>
</dbReference>
<dbReference type="InterPro" id="IPR000979">
    <property type="entry name" value="Phosphodiesterase_MJ0936/Vps29"/>
</dbReference>
<dbReference type="Proteomes" id="UP000241421">
    <property type="component" value="Unassembled WGS sequence"/>
</dbReference>
<evidence type="ECO:0000259" key="3">
    <source>
        <dbReference type="Pfam" id="PF12850"/>
    </source>
</evidence>
<dbReference type="SUPFAM" id="SSF56300">
    <property type="entry name" value="Metallo-dependent phosphatases"/>
    <property type="match status" value="1"/>
</dbReference>
<dbReference type="RefSeq" id="WP_106758641.1">
    <property type="nucleotide sequence ID" value="NZ_PXWF02000251.1"/>
</dbReference>
<dbReference type="InterPro" id="IPR029052">
    <property type="entry name" value="Metallo-depent_PP-like"/>
</dbReference>
<evidence type="ECO:0000256" key="1">
    <source>
        <dbReference type="ARBA" id="ARBA00008950"/>
    </source>
</evidence>
<dbReference type="AlphaFoldDB" id="A0A2U2HHX5"/>
<dbReference type="EC" id="3.1.4.-" evidence="2"/>
<feature type="domain" description="Calcineurin-like phosphoesterase" evidence="3">
    <location>
        <begin position="3"/>
        <end position="136"/>
    </location>
</feature>
<reference evidence="4 5" key="1">
    <citation type="submission" date="2018-04" db="EMBL/GenBank/DDBJ databases">
        <title>Massilia violaceinigra sp. nov., a novel purple-pigmented bacterium isolated from Tianshan glacier, Xinjiang, China.</title>
        <authorList>
            <person name="Wang H."/>
        </authorList>
    </citation>
    <scope>NUCLEOTIDE SEQUENCE [LARGE SCALE GENOMIC DNA]</scope>
    <source>
        <strain evidence="4 5">B448-2</strain>
    </source>
</reference>
<dbReference type="EMBL" id="PXWF02000251">
    <property type="protein sequence ID" value="PWF45527.1"/>
    <property type="molecule type" value="Genomic_DNA"/>
</dbReference>
<keyword evidence="2" id="KW-0479">Metal-binding</keyword>
<evidence type="ECO:0000256" key="2">
    <source>
        <dbReference type="RuleBase" id="RU362039"/>
    </source>
</evidence>
<gene>
    <name evidence="4" type="ORF">C7C56_017375</name>
</gene>
<comment type="similarity">
    <text evidence="1 2">Belongs to the metallophosphoesterase superfamily. YfcE family.</text>
</comment>
<proteinExistence type="inferred from homology"/>
<dbReference type="GO" id="GO:0016787">
    <property type="term" value="F:hydrolase activity"/>
    <property type="evidence" value="ECO:0007669"/>
    <property type="project" value="UniProtKB-UniRule"/>
</dbReference>
<comment type="caution">
    <text evidence="4">The sequence shown here is derived from an EMBL/GenBank/DDBJ whole genome shotgun (WGS) entry which is preliminary data.</text>
</comment>
<organism evidence="4 5">
    <name type="scientific">Massilia glaciei</name>
    <dbReference type="NCBI Taxonomy" id="1524097"/>
    <lineage>
        <taxon>Bacteria</taxon>
        <taxon>Pseudomonadati</taxon>
        <taxon>Pseudomonadota</taxon>
        <taxon>Betaproteobacteria</taxon>
        <taxon>Burkholderiales</taxon>
        <taxon>Oxalobacteraceae</taxon>
        <taxon>Telluria group</taxon>
        <taxon>Massilia</taxon>
    </lineage>
</organism>
<dbReference type="NCBIfam" id="TIGR00040">
    <property type="entry name" value="yfcE"/>
    <property type="match status" value="1"/>
</dbReference>